<dbReference type="InParanoid" id="H1Z2G1"/>
<organism evidence="3 4">
    <name type="scientific">Methanoplanus limicola DSM 2279</name>
    <dbReference type="NCBI Taxonomy" id="937775"/>
    <lineage>
        <taxon>Archaea</taxon>
        <taxon>Methanobacteriati</taxon>
        <taxon>Methanobacteriota</taxon>
        <taxon>Stenosarchaea group</taxon>
        <taxon>Methanomicrobia</taxon>
        <taxon>Methanomicrobiales</taxon>
        <taxon>Methanomicrobiaceae</taxon>
        <taxon>Methanoplanus</taxon>
    </lineage>
</organism>
<dbReference type="HOGENOM" id="CLU_1607171_0_0_2"/>
<dbReference type="InterPro" id="IPR013024">
    <property type="entry name" value="GGCT-like"/>
</dbReference>
<evidence type="ECO:0000313" key="4">
    <source>
        <dbReference type="Proteomes" id="UP000005741"/>
    </source>
</evidence>
<proteinExistence type="predicted"/>
<keyword evidence="2" id="KW-1133">Transmembrane helix</keyword>
<reference evidence="3 4" key="1">
    <citation type="submission" date="2011-10" db="EMBL/GenBank/DDBJ databases">
        <title>The Improved High-Quality Draft genome of Methanoplanus limicola DSM 2279.</title>
        <authorList>
            <consortium name="US DOE Joint Genome Institute (JGI-PGF)"/>
            <person name="Lucas S."/>
            <person name="Copeland A."/>
            <person name="Lapidus A."/>
            <person name="Glavina del Rio T."/>
            <person name="Dalin E."/>
            <person name="Tice H."/>
            <person name="Bruce D."/>
            <person name="Goodwin L."/>
            <person name="Pitluck S."/>
            <person name="Peters L."/>
            <person name="Mikhailova N."/>
            <person name="Lu M."/>
            <person name="Kyrpides N."/>
            <person name="Mavromatis K."/>
            <person name="Ivanova N."/>
            <person name="Markowitz V."/>
            <person name="Cheng J.-F."/>
            <person name="Hugenholtz P."/>
            <person name="Woyke T."/>
            <person name="Wu D."/>
            <person name="Wirth R."/>
            <person name="Brambilla E.-M."/>
            <person name="Klenk H.-P."/>
            <person name="Eisen J.A."/>
        </authorList>
    </citation>
    <scope>NUCLEOTIDE SEQUENCE [LARGE SCALE GENOMIC DNA]</scope>
    <source>
        <strain evidence="3 4">DSM 2279</strain>
    </source>
</reference>
<keyword evidence="2" id="KW-0472">Membrane</keyword>
<name>H1Z2G1_9EURY</name>
<dbReference type="STRING" id="937775.Metlim_1378"/>
<evidence type="ECO:0000256" key="2">
    <source>
        <dbReference type="SAM" id="Phobius"/>
    </source>
</evidence>
<dbReference type="SUPFAM" id="SSF110857">
    <property type="entry name" value="Gamma-glutamyl cyclotransferase-like"/>
    <property type="match status" value="1"/>
</dbReference>
<feature type="transmembrane region" description="Helical" evidence="2">
    <location>
        <begin position="7"/>
        <end position="31"/>
    </location>
</feature>
<accession>H1Z2G1</accession>
<sequence>MQKDFSLLLYCNSIVDLLFLICVTNIIAGFMTEKLFVYGTLMDSDIQKDVFGREISGVSDSLYGYRLGTVTFGNETFPAVRKISDSLSGDKNGRNSSGPLDGLNSEGSPADEMADNEVKGIVLTLSGEDFMNADIYEGEYYSRREVTLKSGTVAYLYEIEDVDYV</sequence>
<dbReference type="AlphaFoldDB" id="H1Z2G1"/>
<keyword evidence="4" id="KW-1185">Reference proteome</keyword>
<dbReference type="CDD" id="cd06661">
    <property type="entry name" value="GGCT_like"/>
    <property type="match status" value="1"/>
</dbReference>
<feature type="region of interest" description="Disordered" evidence="1">
    <location>
        <begin position="88"/>
        <end position="112"/>
    </location>
</feature>
<dbReference type="EMBL" id="CM001436">
    <property type="protein sequence ID" value="EHQ35487.1"/>
    <property type="molecule type" value="Genomic_DNA"/>
</dbReference>
<keyword evidence="2" id="KW-0812">Transmembrane</keyword>
<evidence type="ECO:0000256" key="1">
    <source>
        <dbReference type="SAM" id="MobiDB-lite"/>
    </source>
</evidence>
<gene>
    <name evidence="3" type="ORF">Metlim_1378</name>
</gene>
<dbReference type="InterPro" id="IPR036568">
    <property type="entry name" value="GGCT-like_sf"/>
</dbReference>
<dbReference type="Proteomes" id="UP000005741">
    <property type="component" value="Chromosome"/>
</dbReference>
<dbReference type="Gene3D" id="3.10.490.10">
    <property type="entry name" value="Gamma-glutamyl cyclotransferase-like"/>
    <property type="match status" value="1"/>
</dbReference>
<protein>
    <submittedName>
        <fullName evidence="3">AIG2 family protein</fullName>
    </submittedName>
</protein>
<evidence type="ECO:0000313" key="3">
    <source>
        <dbReference type="EMBL" id="EHQ35487.1"/>
    </source>
</evidence>
<feature type="compositionally biased region" description="Polar residues" evidence="1">
    <location>
        <begin position="88"/>
        <end position="98"/>
    </location>
</feature>